<evidence type="ECO:0000256" key="1">
    <source>
        <dbReference type="SAM" id="SignalP"/>
    </source>
</evidence>
<dbReference type="InterPro" id="IPR029058">
    <property type="entry name" value="AB_hydrolase_fold"/>
</dbReference>
<keyword evidence="4" id="KW-1185">Reference proteome</keyword>
<reference evidence="3 4" key="1">
    <citation type="submission" date="2021-12" db="EMBL/GenBank/DDBJ databases">
        <title>Discovery of the Pendulisporaceae a myxobacterial family with distinct sporulation behavior and unique specialized metabolism.</title>
        <authorList>
            <person name="Garcia R."/>
            <person name="Popoff A."/>
            <person name="Bader C.D."/>
            <person name="Loehr J."/>
            <person name="Walesch S."/>
            <person name="Walt C."/>
            <person name="Boldt J."/>
            <person name="Bunk B."/>
            <person name="Haeckl F.J.F.P.J."/>
            <person name="Gunesch A.P."/>
            <person name="Birkelbach J."/>
            <person name="Nuebel U."/>
            <person name="Pietschmann T."/>
            <person name="Bach T."/>
            <person name="Mueller R."/>
        </authorList>
    </citation>
    <scope>NUCLEOTIDE SEQUENCE [LARGE SCALE GENOMIC DNA]</scope>
    <source>
        <strain evidence="3 4">MSr12523</strain>
    </source>
</reference>
<evidence type="ECO:0000313" key="3">
    <source>
        <dbReference type="EMBL" id="WXA94473.1"/>
    </source>
</evidence>
<evidence type="ECO:0000259" key="2">
    <source>
        <dbReference type="Pfam" id="PF12697"/>
    </source>
</evidence>
<name>A0ABZ2K712_9BACT</name>
<feature type="chain" id="PRO_5045467539" evidence="1">
    <location>
        <begin position="27"/>
        <end position="333"/>
    </location>
</feature>
<accession>A0ABZ2K712</accession>
<keyword evidence="1" id="KW-0732">Signal</keyword>
<dbReference type="EMBL" id="CP089982">
    <property type="protein sequence ID" value="WXA94473.1"/>
    <property type="molecule type" value="Genomic_DNA"/>
</dbReference>
<protein>
    <submittedName>
        <fullName evidence="3">Alpha/beta fold hydrolase</fullName>
    </submittedName>
</protein>
<proteinExistence type="predicted"/>
<dbReference type="InterPro" id="IPR000073">
    <property type="entry name" value="AB_hydrolase_1"/>
</dbReference>
<organism evidence="3 4">
    <name type="scientific">Pendulispora brunnea</name>
    <dbReference type="NCBI Taxonomy" id="2905690"/>
    <lineage>
        <taxon>Bacteria</taxon>
        <taxon>Pseudomonadati</taxon>
        <taxon>Myxococcota</taxon>
        <taxon>Myxococcia</taxon>
        <taxon>Myxococcales</taxon>
        <taxon>Sorangiineae</taxon>
        <taxon>Pendulisporaceae</taxon>
        <taxon>Pendulispora</taxon>
    </lineage>
</organism>
<keyword evidence="3" id="KW-0378">Hydrolase</keyword>
<dbReference type="Proteomes" id="UP001379533">
    <property type="component" value="Chromosome"/>
</dbReference>
<dbReference type="Pfam" id="PF12697">
    <property type="entry name" value="Abhydrolase_6"/>
    <property type="match status" value="1"/>
</dbReference>
<dbReference type="Gene3D" id="3.40.50.1820">
    <property type="entry name" value="alpha/beta hydrolase"/>
    <property type="match status" value="1"/>
</dbReference>
<gene>
    <name evidence="3" type="ORF">LZC95_49510</name>
</gene>
<dbReference type="SUPFAM" id="SSF53474">
    <property type="entry name" value="alpha/beta-Hydrolases"/>
    <property type="match status" value="1"/>
</dbReference>
<feature type="signal peptide" evidence="1">
    <location>
        <begin position="1"/>
        <end position="26"/>
    </location>
</feature>
<dbReference type="RefSeq" id="WP_394845080.1">
    <property type="nucleotide sequence ID" value="NZ_CP089982.1"/>
</dbReference>
<evidence type="ECO:0000313" key="4">
    <source>
        <dbReference type="Proteomes" id="UP001379533"/>
    </source>
</evidence>
<feature type="domain" description="AB hydrolase-1" evidence="2">
    <location>
        <begin position="76"/>
        <end position="315"/>
    </location>
</feature>
<dbReference type="GO" id="GO:0016787">
    <property type="term" value="F:hydrolase activity"/>
    <property type="evidence" value="ECO:0007669"/>
    <property type="project" value="UniProtKB-KW"/>
</dbReference>
<sequence length="333" mass="36531">MLRMRICLMILWACIAFLADARPAAAESEGPHASQTDLDAVYTLEHFVPVGPGRKVHMTEKFTLRSWLRYPRRAVLMLPGPIVKASFYDLHTDGYSFQSDLAQAGFFAFAIDYEGSGESTSPPDGRSVTHEFLVDEGRRVLEAVRRLRGVARVDVHGQSIGGAVASELCEDATRTRTCVLSSMLYRTPSEFFKKVFLDPAFIAFLEGQPNGYLPTTPSFYSINIVTRSPAPVADEILATQPGPYPVMTVLRPAYGLPWFDPTRAKVPGLIVQGTLDTIPAATDPEDLRAAYGTRGGGNAKLVWISGGGHIPLIENAPFHIEYKTAVLDFLDSH</sequence>